<evidence type="ECO:0000313" key="8">
    <source>
        <dbReference type="EMBL" id="KAK9825084.1"/>
    </source>
</evidence>
<evidence type="ECO:0000256" key="2">
    <source>
        <dbReference type="ARBA" id="ARBA00023186"/>
    </source>
</evidence>
<organism evidence="8 9">
    <name type="scientific">Apatococcus lobatus</name>
    <dbReference type="NCBI Taxonomy" id="904363"/>
    <lineage>
        <taxon>Eukaryota</taxon>
        <taxon>Viridiplantae</taxon>
        <taxon>Chlorophyta</taxon>
        <taxon>core chlorophytes</taxon>
        <taxon>Trebouxiophyceae</taxon>
        <taxon>Chlorellales</taxon>
        <taxon>Chlorellaceae</taxon>
        <taxon>Apatococcus</taxon>
    </lineage>
</organism>
<dbReference type="Proteomes" id="UP001438707">
    <property type="component" value="Unassembled WGS sequence"/>
</dbReference>
<dbReference type="PANTHER" id="PTHR10772:SF63">
    <property type="entry name" value="20 KDA CHAPERONIN, CHLOROPLASTIC"/>
    <property type="match status" value="1"/>
</dbReference>
<dbReference type="AlphaFoldDB" id="A0AAW1QV77"/>
<dbReference type="GO" id="GO:0046872">
    <property type="term" value="F:metal ion binding"/>
    <property type="evidence" value="ECO:0007669"/>
    <property type="project" value="TreeGrafter"/>
</dbReference>
<sequence>MRKPASRHTFRTCAAAAIPIPEQYKKMLPKGDLVLAKVADAEEKTTGGILLPTSSQKKPTSGDVIELGDGSTGAKKHEFQLKVGDTIIYSKFGIGVTDVQFQEAEHALLREDDVIGVLPRSGATAADLPEIRPLGDRVLLKVQEQADVSAGGVLLPSSAKERPISGRVVRTGPGKLEKDGKRKPIDVKEGDQVLYFKYAGDPMETPDGSKFVVVHESDLLCKT</sequence>
<evidence type="ECO:0000313" key="9">
    <source>
        <dbReference type="Proteomes" id="UP001438707"/>
    </source>
</evidence>
<dbReference type="FunFam" id="2.30.33.40:FF:000001">
    <property type="entry name" value="10 kDa chaperonin"/>
    <property type="match status" value="2"/>
</dbReference>
<evidence type="ECO:0000256" key="3">
    <source>
        <dbReference type="ARBA" id="ARBA00031971"/>
    </source>
</evidence>
<comment type="caution">
    <text evidence="8">The sequence shown here is derived from an EMBL/GenBank/DDBJ whole genome shotgun (WGS) entry which is preliminary data.</text>
</comment>
<evidence type="ECO:0000256" key="4">
    <source>
        <dbReference type="ARBA" id="ARBA00073031"/>
    </source>
</evidence>
<dbReference type="InterPro" id="IPR011032">
    <property type="entry name" value="GroES-like_sf"/>
</dbReference>
<dbReference type="GO" id="GO:0009507">
    <property type="term" value="C:chloroplast"/>
    <property type="evidence" value="ECO:0007669"/>
    <property type="project" value="TreeGrafter"/>
</dbReference>
<accession>A0AAW1QV77</accession>
<dbReference type="GO" id="GO:0044183">
    <property type="term" value="F:protein folding chaperone"/>
    <property type="evidence" value="ECO:0007669"/>
    <property type="project" value="InterPro"/>
</dbReference>
<dbReference type="InterPro" id="IPR020818">
    <property type="entry name" value="Chaperonin_GroES"/>
</dbReference>
<dbReference type="SUPFAM" id="SSF50129">
    <property type="entry name" value="GroES-like"/>
    <property type="match status" value="2"/>
</dbReference>
<reference evidence="8 9" key="1">
    <citation type="journal article" date="2024" name="Nat. Commun.">
        <title>Phylogenomics reveals the evolutionary origins of lichenization in chlorophyte algae.</title>
        <authorList>
            <person name="Puginier C."/>
            <person name="Libourel C."/>
            <person name="Otte J."/>
            <person name="Skaloud P."/>
            <person name="Haon M."/>
            <person name="Grisel S."/>
            <person name="Petersen M."/>
            <person name="Berrin J.G."/>
            <person name="Delaux P.M."/>
            <person name="Dal Grande F."/>
            <person name="Keller J."/>
        </authorList>
    </citation>
    <scope>NUCLEOTIDE SEQUENCE [LARGE SCALE GENOMIC DNA]</scope>
    <source>
        <strain evidence="8 9">SAG 2145</strain>
    </source>
</reference>
<comment type="similarity">
    <text evidence="1 6">Belongs to the GroES chaperonin family.</text>
</comment>
<dbReference type="PANTHER" id="PTHR10772">
    <property type="entry name" value="10 KDA HEAT SHOCK PROTEIN"/>
    <property type="match status" value="1"/>
</dbReference>
<dbReference type="HAMAP" id="MF_00580">
    <property type="entry name" value="CH10"/>
    <property type="match status" value="1"/>
</dbReference>
<dbReference type="CDD" id="cd00320">
    <property type="entry name" value="cpn10"/>
    <property type="match status" value="2"/>
</dbReference>
<evidence type="ECO:0000256" key="1">
    <source>
        <dbReference type="ARBA" id="ARBA00006975"/>
    </source>
</evidence>
<dbReference type="SMART" id="SM00883">
    <property type="entry name" value="Cpn10"/>
    <property type="match status" value="2"/>
</dbReference>
<gene>
    <name evidence="8" type="ORF">WJX74_006956</name>
</gene>
<evidence type="ECO:0000256" key="7">
    <source>
        <dbReference type="SAM" id="MobiDB-lite"/>
    </source>
</evidence>
<evidence type="ECO:0000256" key="5">
    <source>
        <dbReference type="ARBA" id="ARBA00079398"/>
    </source>
</evidence>
<dbReference type="PRINTS" id="PR00297">
    <property type="entry name" value="CHAPERONIN10"/>
</dbReference>
<name>A0AAW1QV77_9CHLO</name>
<protein>
    <recommendedName>
        <fullName evidence="4">20 kDa chaperonin, chloroplastic</fullName>
    </recommendedName>
    <alternativeName>
        <fullName evidence="3">Chaperonin 10</fullName>
    </alternativeName>
    <alternativeName>
        <fullName evidence="5">Protein Cpn21</fullName>
    </alternativeName>
</protein>
<dbReference type="GO" id="GO:0005739">
    <property type="term" value="C:mitochondrion"/>
    <property type="evidence" value="ECO:0007669"/>
    <property type="project" value="TreeGrafter"/>
</dbReference>
<dbReference type="PROSITE" id="PS00681">
    <property type="entry name" value="CHAPERONINS_CPN10"/>
    <property type="match status" value="1"/>
</dbReference>
<dbReference type="InterPro" id="IPR037124">
    <property type="entry name" value="Chaperonin_GroES_sf"/>
</dbReference>
<dbReference type="GO" id="GO:0051082">
    <property type="term" value="F:unfolded protein binding"/>
    <property type="evidence" value="ECO:0007669"/>
    <property type="project" value="TreeGrafter"/>
</dbReference>
<feature type="region of interest" description="Disordered" evidence="7">
    <location>
        <begin position="49"/>
        <end position="69"/>
    </location>
</feature>
<dbReference type="GO" id="GO:0005524">
    <property type="term" value="F:ATP binding"/>
    <property type="evidence" value="ECO:0007669"/>
    <property type="project" value="InterPro"/>
</dbReference>
<keyword evidence="9" id="KW-1185">Reference proteome</keyword>
<dbReference type="EMBL" id="JALJOS010000026">
    <property type="protein sequence ID" value="KAK9825084.1"/>
    <property type="molecule type" value="Genomic_DNA"/>
</dbReference>
<evidence type="ECO:0000256" key="6">
    <source>
        <dbReference type="RuleBase" id="RU003479"/>
    </source>
</evidence>
<keyword evidence="2 6" id="KW-0143">Chaperone</keyword>
<dbReference type="InterPro" id="IPR018369">
    <property type="entry name" value="Chaprnonin_Cpn10_CS"/>
</dbReference>
<dbReference type="GO" id="GO:0051087">
    <property type="term" value="F:protein-folding chaperone binding"/>
    <property type="evidence" value="ECO:0007669"/>
    <property type="project" value="TreeGrafter"/>
</dbReference>
<dbReference type="Gene3D" id="2.30.33.40">
    <property type="entry name" value="GroES chaperonin"/>
    <property type="match status" value="2"/>
</dbReference>
<proteinExistence type="inferred from homology"/>
<dbReference type="Pfam" id="PF00166">
    <property type="entry name" value="Cpn10"/>
    <property type="match status" value="2"/>
</dbReference>